<feature type="domain" description="RNA polymerase sigma-70 region 2" evidence="5">
    <location>
        <begin position="17"/>
        <end position="83"/>
    </location>
</feature>
<comment type="caution">
    <text evidence="7">The sequence shown here is derived from an EMBL/GenBank/DDBJ whole genome shotgun (WGS) entry which is preliminary data.</text>
</comment>
<evidence type="ECO:0000256" key="2">
    <source>
        <dbReference type="ARBA" id="ARBA00023015"/>
    </source>
</evidence>
<dbReference type="Pfam" id="PF08281">
    <property type="entry name" value="Sigma70_r4_2"/>
    <property type="match status" value="1"/>
</dbReference>
<keyword evidence="3" id="KW-0731">Sigma factor</keyword>
<name>A0A1S2M400_9BACI</name>
<protein>
    <submittedName>
        <fullName evidence="7">RNA polymerase subunit sigma</fullName>
    </submittedName>
</protein>
<dbReference type="Gene3D" id="1.10.10.10">
    <property type="entry name" value="Winged helix-like DNA-binding domain superfamily/Winged helix DNA-binding domain"/>
    <property type="match status" value="1"/>
</dbReference>
<dbReference type="STRING" id="472963.BKP45_13420"/>
<dbReference type="InterPro" id="IPR013249">
    <property type="entry name" value="RNA_pol_sigma70_r4_t2"/>
</dbReference>
<dbReference type="InterPro" id="IPR014284">
    <property type="entry name" value="RNA_pol_sigma-70_dom"/>
</dbReference>
<dbReference type="InterPro" id="IPR039425">
    <property type="entry name" value="RNA_pol_sigma-70-like"/>
</dbReference>
<dbReference type="Pfam" id="PF04542">
    <property type="entry name" value="Sigma70_r2"/>
    <property type="match status" value="1"/>
</dbReference>
<dbReference type="SUPFAM" id="SSF88946">
    <property type="entry name" value="Sigma2 domain of RNA polymerase sigma factors"/>
    <property type="match status" value="1"/>
</dbReference>
<evidence type="ECO:0000256" key="4">
    <source>
        <dbReference type="ARBA" id="ARBA00023163"/>
    </source>
</evidence>
<dbReference type="PANTHER" id="PTHR43133">
    <property type="entry name" value="RNA POLYMERASE ECF-TYPE SIGMA FACTO"/>
    <property type="match status" value="1"/>
</dbReference>
<dbReference type="AlphaFoldDB" id="A0A1S2M400"/>
<keyword evidence="2" id="KW-0805">Transcription regulation</keyword>
<dbReference type="InterPro" id="IPR007627">
    <property type="entry name" value="RNA_pol_sigma70_r2"/>
</dbReference>
<dbReference type="PANTHER" id="PTHR43133:SF60">
    <property type="entry name" value="RNA POLYMERASE SIGMA FACTOR SIGV"/>
    <property type="match status" value="1"/>
</dbReference>
<dbReference type="OrthoDB" id="9784984at2"/>
<evidence type="ECO:0000259" key="5">
    <source>
        <dbReference type="Pfam" id="PF04542"/>
    </source>
</evidence>
<reference evidence="7 8" key="1">
    <citation type="submission" date="2016-10" db="EMBL/GenBank/DDBJ databases">
        <title>Draft genome sequences of four alkaliphilic bacteria belonging to the Anaerobacillus genus.</title>
        <authorList>
            <person name="Bassil N.M."/>
            <person name="Lloyd J.R."/>
        </authorList>
    </citation>
    <scope>NUCLEOTIDE SEQUENCE [LARGE SCALE GENOMIC DNA]</scope>
    <source>
        <strain evidence="7 8">DSM 22531</strain>
    </source>
</reference>
<evidence type="ECO:0000256" key="1">
    <source>
        <dbReference type="ARBA" id="ARBA00010641"/>
    </source>
</evidence>
<dbReference type="Gene3D" id="1.10.1740.10">
    <property type="match status" value="1"/>
</dbReference>
<feature type="domain" description="RNA polymerase sigma factor 70 region 4 type 2" evidence="6">
    <location>
        <begin position="116"/>
        <end position="167"/>
    </location>
</feature>
<dbReference type="InterPro" id="IPR013324">
    <property type="entry name" value="RNA_pol_sigma_r3/r4-like"/>
</dbReference>
<dbReference type="RefSeq" id="WP_071390204.1">
    <property type="nucleotide sequence ID" value="NZ_MLQS01000018.1"/>
</dbReference>
<keyword evidence="8" id="KW-1185">Reference proteome</keyword>
<organism evidence="7 8">
    <name type="scientific">Anaerobacillus alkalidiazotrophicus</name>
    <dbReference type="NCBI Taxonomy" id="472963"/>
    <lineage>
        <taxon>Bacteria</taxon>
        <taxon>Bacillati</taxon>
        <taxon>Bacillota</taxon>
        <taxon>Bacilli</taxon>
        <taxon>Bacillales</taxon>
        <taxon>Bacillaceae</taxon>
        <taxon>Anaerobacillus</taxon>
    </lineage>
</organism>
<proteinExistence type="inferred from homology"/>
<dbReference type="Proteomes" id="UP000180057">
    <property type="component" value="Unassembled WGS sequence"/>
</dbReference>
<dbReference type="InterPro" id="IPR036388">
    <property type="entry name" value="WH-like_DNA-bd_sf"/>
</dbReference>
<evidence type="ECO:0000313" key="7">
    <source>
        <dbReference type="EMBL" id="OIJ19439.1"/>
    </source>
</evidence>
<dbReference type="NCBIfam" id="TIGR02937">
    <property type="entry name" value="sigma70-ECF"/>
    <property type="match status" value="1"/>
</dbReference>
<evidence type="ECO:0000313" key="8">
    <source>
        <dbReference type="Proteomes" id="UP000180057"/>
    </source>
</evidence>
<dbReference type="EMBL" id="MLQS01000018">
    <property type="protein sequence ID" value="OIJ19439.1"/>
    <property type="molecule type" value="Genomic_DNA"/>
</dbReference>
<dbReference type="SUPFAM" id="SSF88659">
    <property type="entry name" value="Sigma3 and sigma4 domains of RNA polymerase sigma factors"/>
    <property type="match status" value="1"/>
</dbReference>
<keyword evidence="4" id="KW-0804">Transcription</keyword>
<comment type="similarity">
    <text evidence="1">Belongs to the sigma-70 factor family. ECF subfamily.</text>
</comment>
<dbReference type="InterPro" id="IPR013325">
    <property type="entry name" value="RNA_pol_sigma_r2"/>
</dbReference>
<sequence>MLIKQILAGNDHAFRLLVQKYRNHIYKIVYSVLRNEKDAEDAAQEAFIKIYSSLPTYEGKGLKTWMTRIALNHSIDTKRKRDRMKEEVKEEISLQLVISNNGNVEEDLLKKEKKLQVQKHINELPKNYRDVVQGFYIQEKSFQQLASEQGVKEKSIEVKLHRARKWMKARWKEDDF</sequence>
<accession>A0A1S2M400</accession>
<gene>
    <name evidence="7" type="ORF">BKP45_13420</name>
</gene>
<dbReference type="GO" id="GO:0016987">
    <property type="term" value="F:sigma factor activity"/>
    <property type="evidence" value="ECO:0007669"/>
    <property type="project" value="UniProtKB-KW"/>
</dbReference>
<evidence type="ECO:0000259" key="6">
    <source>
        <dbReference type="Pfam" id="PF08281"/>
    </source>
</evidence>
<dbReference type="GO" id="GO:0003677">
    <property type="term" value="F:DNA binding"/>
    <property type="evidence" value="ECO:0007669"/>
    <property type="project" value="InterPro"/>
</dbReference>
<evidence type="ECO:0000256" key="3">
    <source>
        <dbReference type="ARBA" id="ARBA00023082"/>
    </source>
</evidence>
<dbReference type="GO" id="GO:0006352">
    <property type="term" value="P:DNA-templated transcription initiation"/>
    <property type="evidence" value="ECO:0007669"/>
    <property type="project" value="InterPro"/>
</dbReference>